<keyword evidence="10" id="KW-0997">Cell inner membrane</keyword>
<dbReference type="Proteomes" id="UP000619512">
    <property type="component" value="Unassembled WGS sequence"/>
</dbReference>
<evidence type="ECO:0000256" key="7">
    <source>
        <dbReference type="ARBA" id="ARBA00022779"/>
    </source>
</evidence>
<dbReference type="Proteomes" id="UP000294359">
    <property type="component" value="Chromosome"/>
</dbReference>
<evidence type="ECO:0000256" key="8">
    <source>
        <dbReference type="ARBA" id="ARBA00022989"/>
    </source>
</evidence>
<dbReference type="GO" id="GO:0009425">
    <property type="term" value="C:bacterial-type flagellum basal body"/>
    <property type="evidence" value="ECO:0007669"/>
    <property type="project" value="InterPro"/>
</dbReference>
<evidence type="ECO:0000256" key="4">
    <source>
        <dbReference type="ARBA" id="ARBA00022475"/>
    </source>
</evidence>
<keyword evidence="14" id="KW-0969">Cilium</keyword>
<keyword evidence="12" id="KW-0732">Signal</keyword>
<feature type="signal peptide" evidence="12">
    <location>
        <begin position="1"/>
        <end position="22"/>
    </location>
</feature>
<keyword evidence="14" id="KW-0966">Cell projection</keyword>
<keyword evidence="9 10" id="KW-0472">Membrane</keyword>
<protein>
    <recommendedName>
        <fullName evidence="10">Flagellar protein FliL</fullName>
    </recommendedName>
</protein>
<evidence type="ECO:0000256" key="2">
    <source>
        <dbReference type="ARBA" id="ARBA00004162"/>
    </source>
</evidence>
<comment type="subcellular location">
    <subcellularLocation>
        <location evidence="10">Cell inner membrane</location>
    </subcellularLocation>
    <subcellularLocation>
        <location evidence="2">Cell membrane</location>
        <topology evidence="2">Single-pass membrane protein</topology>
    </subcellularLocation>
</comment>
<evidence type="ECO:0000313" key="16">
    <source>
        <dbReference type="Proteomes" id="UP000619512"/>
    </source>
</evidence>
<evidence type="ECO:0000256" key="9">
    <source>
        <dbReference type="ARBA" id="ARBA00023136"/>
    </source>
</evidence>
<keyword evidence="4" id="KW-1003">Cell membrane</keyword>
<dbReference type="OrthoDB" id="7062113at2"/>
<reference evidence="13" key="3">
    <citation type="submission" date="2022-12" db="EMBL/GenBank/DDBJ databases">
        <authorList>
            <person name="Sun Q."/>
            <person name="Kim S."/>
        </authorList>
    </citation>
    <scope>NUCLEOTIDE SEQUENCE</scope>
    <source>
        <strain evidence="13">KCTC 12344</strain>
    </source>
</reference>
<comment type="similarity">
    <text evidence="3 10">Belongs to the FliL family.</text>
</comment>
<feature type="region of interest" description="Disordered" evidence="11">
    <location>
        <begin position="37"/>
        <end position="65"/>
    </location>
</feature>
<dbReference type="EMBL" id="BMWW01000005">
    <property type="protein sequence ID" value="GGY95910.1"/>
    <property type="molecule type" value="Genomic_DNA"/>
</dbReference>
<keyword evidence="8" id="KW-1133">Transmembrane helix</keyword>
<evidence type="ECO:0000256" key="12">
    <source>
        <dbReference type="SAM" id="SignalP"/>
    </source>
</evidence>
<comment type="function">
    <text evidence="1 10">Controls the rotational direction of flagella during chemotaxis.</text>
</comment>
<name>A0A4V1ATH6_9BURK</name>
<evidence type="ECO:0000256" key="3">
    <source>
        <dbReference type="ARBA" id="ARBA00008281"/>
    </source>
</evidence>
<dbReference type="EMBL" id="CP038026">
    <property type="protein sequence ID" value="QBQ35698.1"/>
    <property type="molecule type" value="Genomic_DNA"/>
</dbReference>
<organism evidence="13 16">
    <name type="scientific">Pseudoduganella plicata</name>
    <dbReference type="NCBI Taxonomy" id="321984"/>
    <lineage>
        <taxon>Bacteria</taxon>
        <taxon>Pseudomonadati</taxon>
        <taxon>Pseudomonadota</taxon>
        <taxon>Betaproteobacteria</taxon>
        <taxon>Burkholderiales</taxon>
        <taxon>Oxalobacteraceae</taxon>
        <taxon>Telluria group</taxon>
        <taxon>Pseudoduganella</taxon>
    </lineage>
</organism>
<evidence type="ECO:0000256" key="6">
    <source>
        <dbReference type="ARBA" id="ARBA00022692"/>
    </source>
</evidence>
<dbReference type="GO" id="GO:0071973">
    <property type="term" value="P:bacterial-type flagellum-dependent cell motility"/>
    <property type="evidence" value="ECO:0007669"/>
    <property type="project" value="InterPro"/>
</dbReference>
<dbReference type="GO" id="GO:0006935">
    <property type="term" value="P:chemotaxis"/>
    <property type="evidence" value="ECO:0007669"/>
    <property type="project" value="UniProtKB-KW"/>
</dbReference>
<evidence type="ECO:0000313" key="15">
    <source>
        <dbReference type="Proteomes" id="UP000294359"/>
    </source>
</evidence>
<feature type="compositionally biased region" description="Basic and acidic residues" evidence="11">
    <location>
        <begin position="37"/>
        <end position="51"/>
    </location>
</feature>
<evidence type="ECO:0000256" key="11">
    <source>
        <dbReference type="SAM" id="MobiDB-lite"/>
    </source>
</evidence>
<dbReference type="AlphaFoldDB" id="A0A4V1ATH6"/>
<dbReference type="InterPro" id="IPR005503">
    <property type="entry name" value="FliL"/>
</dbReference>
<keyword evidence="14" id="KW-0282">Flagellum</keyword>
<dbReference type="GO" id="GO:0005886">
    <property type="term" value="C:plasma membrane"/>
    <property type="evidence" value="ECO:0007669"/>
    <property type="project" value="UniProtKB-SubCell"/>
</dbReference>
<dbReference type="RefSeq" id="WP_134383935.1">
    <property type="nucleotide sequence ID" value="NZ_BMWW01000005.1"/>
</dbReference>
<evidence type="ECO:0000256" key="10">
    <source>
        <dbReference type="RuleBase" id="RU364125"/>
    </source>
</evidence>
<keyword evidence="5 10" id="KW-0145">Chemotaxis</keyword>
<evidence type="ECO:0000256" key="5">
    <source>
        <dbReference type="ARBA" id="ARBA00022500"/>
    </source>
</evidence>
<feature type="chain" id="PRO_5043602041" description="Flagellar protein FliL" evidence="12">
    <location>
        <begin position="23"/>
        <end position="171"/>
    </location>
</feature>
<evidence type="ECO:0000313" key="14">
    <source>
        <dbReference type="EMBL" id="QBQ35698.1"/>
    </source>
</evidence>
<reference evidence="13" key="1">
    <citation type="journal article" date="2014" name="Int. J. Syst. Evol. Microbiol.">
        <title>Complete genome sequence of Corynebacterium casei LMG S-19264T (=DSM 44701T), isolated from a smear-ripened cheese.</title>
        <authorList>
            <consortium name="US DOE Joint Genome Institute (JGI-PGF)"/>
            <person name="Walter F."/>
            <person name="Albersmeier A."/>
            <person name="Kalinowski J."/>
            <person name="Ruckert C."/>
        </authorList>
    </citation>
    <scope>NUCLEOTIDE SEQUENCE</scope>
    <source>
        <strain evidence="13">KCTC 12344</strain>
    </source>
</reference>
<sequence>MNKKMIIAFAAVALLCAGGAGGAVWYFAAPKAEAEAEHAEKDDKHAKGDAKAKKKKKEEKSEEEAEPLKYLTVDKVIVMLRRSPNDGVSHYLSADLVVATPVKREKETKEHLPLLRSVAVRHLSDLSMEKAQAMTIDQFAAALNTAYEETYEESGREQPFKEVMIGKLIIE</sequence>
<proteinExistence type="inferred from homology"/>
<keyword evidence="15" id="KW-1185">Reference proteome</keyword>
<accession>A0A4V1ATH6</accession>
<dbReference type="Pfam" id="PF03748">
    <property type="entry name" value="FliL"/>
    <property type="match status" value="1"/>
</dbReference>
<evidence type="ECO:0000256" key="1">
    <source>
        <dbReference type="ARBA" id="ARBA00002254"/>
    </source>
</evidence>
<gene>
    <name evidence="14" type="ORF">E1742_05595</name>
    <name evidence="13" type="ORF">GCM10007388_31640</name>
</gene>
<evidence type="ECO:0000313" key="13">
    <source>
        <dbReference type="EMBL" id="GGY95910.1"/>
    </source>
</evidence>
<keyword evidence="7 10" id="KW-0283">Flagellar rotation</keyword>
<keyword evidence="6" id="KW-0812">Transmembrane</keyword>
<reference evidence="14 15" key="2">
    <citation type="submission" date="2019-03" db="EMBL/GenBank/DDBJ databases">
        <title>Draft Genome Sequences of Six Type Strains of the Genus Massilia.</title>
        <authorList>
            <person name="Miess H."/>
            <person name="Frediansyhah A."/>
            <person name="Gross H."/>
        </authorList>
    </citation>
    <scope>NUCLEOTIDE SEQUENCE [LARGE SCALE GENOMIC DNA]</scope>
    <source>
        <strain evidence="14 15">DSM 17505</strain>
    </source>
</reference>